<dbReference type="RefSeq" id="WP_160801657.1">
    <property type="nucleotide sequence ID" value="NZ_WUUL01000007.1"/>
</dbReference>
<dbReference type="InterPro" id="IPR008844">
    <property type="entry name" value="Spore_GerAC-like"/>
</dbReference>
<dbReference type="Proteomes" id="UP000430692">
    <property type="component" value="Unassembled WGS sequence"/>
</dbReference>
<dbReference type="InterPro" id="IPR057336">
    <property type="entry name" value="GerAC_N"/>
</dbReference>
<evidence type="ECO:0000259" key="2">
    <source>
        <dbReference type="Pfam" id="PF25198"/>
    </source>
</evidence>
<evidence type="ECO:0000256" key="1">
    <source>
        <dbReference type="SAM" id="Phobius"/>
    </source>
</evidence>
<organism evidence="3 4">
    <name type="scientific">Shimazuella alba</name>
    <dbReference type="NCBI Taxonomy" id="2690964"/>
    <lineage>
        <taxon>Bacteria</taxon>
        <taxon>Bacillati</taxon>
        <taxon>Bacillota</taxon>
        <taxon>Bacilli</taxon>
        <taxon>Bacillales</taxon>
        <taxon>Thermoactinomycetaceae</taxon>
        <taxon>Shimazuella</taxon>
    </lineage>
</organism>
<feature type="transmembrane region" description="Helical" evidence="1">
    <location>
        <begin position="26"/>
        <end position="48"/>
    </location>
</feature>
<keyword evidence="4" id="KW-1185">Reference proteome</keyword>
<dbReference type="PANTHER" id="PTHR35789">
    <property type="entry name" value="SPORE GERMINATION PROTEIN B3"/>
    <property type="match status" value="1"/>
</dbReference>
<evidence type="ECO:0000313" key="3">
    <source>
        <dbReference type="EMBL" id="MXQ54295.1"/>
    </source>
</evidence>
<dbReference type="GO" id="GO:0009847">
    <property type="term" value="P:spore germination"/>
    <property type="evidence" value="ECO:0007669"/>
    <property type="project" value="InterPro"/>
</dbReference>
<reference evidence="3 4" key="1">
    <citation type="submission" date="2019-12" db="EMBL/GenBank/DDBJ databases">
        <title>Whole-genome analyses of novel actinobacteria.</title>
        <authorList>
            <person name="Sahin N."/>
            <person name="Saygin H."/>
        </authorList>
    </citation>
    <scope>NUCLEOTIDE SEQUENCE [LARGE SCALE GENOMIC DNA]</scope>
    <source>
        <strain evidence="3 4">KC615</strain>
    </source>
</reference>
<comment type="caution">
    <text evidence="3">The sequence shown here is derived from an EMBL/GenBank/DDBJ whole genome shotgun (WGS) entry which is preliminary data.</text>
</comment>
<proteinExistence type="predicted"/>
<keyword evidence="1" id="KW-0472">Membrane</keyword>
<protein>
    <recommendedName>
        <fullName evidence="2">Spore germination protein N-terminal domain-containing protein</fullName>
    </recommendedName>
</protein>
<dbReference type="AlphaFoldDB" id="A0A6I4VW21"/>
<dbReference type="PANTHER" id="PTHR35789:SF1">
    <property type="entry name" value="SPORE GERMINATION PROTEIN B3"/>
    <property type="match status" value="1"/>
</dbReference>
<name>A0A6I4VW21_9BACL</name>
<evidence type="ECO:0000313" key="4">
    <source>
        <dbReference type="Proteomes" id="UP000430692"/>
    </source>
</evidence>
<dbReference type="GO" id="GO:0016020">
    <property type="term" value="C:membrane"/>
    <property type="evidence" value="ECO:0007669"/>
    <property type="project" value="InterPro"/>
</dbReference>
<dbReference type="Pfam" id="PF25198">
    <property type="entry name" value="Spore_GerAC_N"/>
    <property type="match status" value="1"/>
</dbReference>
<keyword evidence="1" id="KW-0812">Transmembrane</keyword>
<gene>
    <name evidence="3" type="ORF">GSM42_11335</name>
</gene>
<sequence length="240" mass="27338">MFAVILFFISISPKNPSIIVFYDALITVSFATMIVVLPIILLSVAFFMKKGRKQYEKNLLYHHQFLYSPYFFRLLGSRFIKKCQITFFSCGKLLGSFVIHDQPRGEQSEGSDDVLYSIGSTLREARDKVDSKLANFMRAYKNRVLFIGEERAKQDIIDVFYRDPKSALNAKISIAKGKVSQLLFKKKIGNVQISEEIANLITSSKQSTFVTKADIQSICPVMLDLGEDFLLPYISKKDIV</sequence>
<accession>A0A6I4VW21</accession>
<dbReference type="EMBL" id="WUUL01000007">
    <property type="protein sequence ID" value="MXQ54295.1"/>
    <property type="molecule type" value="Genomic_DNA"/>
</dbReference>
<keyword evidence="1" id="KW-1133">Transmembrane helix</keyword>
<feature type="domain" description="Spore germination protein N-terminal" evidence="2">
    <location>
        <begin position="93"/>
        <end position="235"/>
    </location>
</feature>